<dbReference type="Gene3D" id="3.30.1390.20">
    <property type="entry name" value="Ribosomal protein L30, ferredoxin-like fold domain"/>
    <property type="match status" value="1"/>
</dbReference>
<protein>
    <recommendedName>
        <fullName evidence="4">Large ribosomal subunit protein uL30m</fullName>
    </recommendedName>
</protein>
<gene>
    <name evidence="6" type="primary">ABSGL_12538.1 scaffold 12955</name>
</gene>
<keyword evidence="7" id="KW-1185">Reference proteome</keyword>
<feature type="domain" description="Large ribosomal subunit protein uL30-like ferredoxin-like fold" evidence="5">
    <location>
        <begin position="17"/>
        <end position="66"/>
    </location>
</feature>
<dbReference type="InterPro" id="IPR005996">
    <property type="entry name" value="Ribosomal_uL30_bac-type"/>
</dbReference>
<keyword evidence="2" id="KW-0689">Ribosomal protein</keyword>
<dbReference type="Pfam" id="PF00327">
    <property type="entry name" value="Ribosomal_L30"/>
    <property type="match status" value="1"/>
</dbReference>
<evidence type="ECO:0000313" key="6">
    <source>
        <dbReference type="EMBL" id="SAM06835.1"/>
    </source>
</evidence>
<sequence length="97" mass="10686">MMQLRSLSTTSAAANYYKVTLKRSTIGLSKDYRAAAHTLGLYRLHQTTYQPVNASTAGSILKLKELLRVENVDAIPTKEDLLAAKPARGYQVIGSKF</sequence>
<dbReference type="SUPFAM" id="SSF55129">
    <property type="entry name" value="Ribosomal protein L30p/L7e"/>
    <property type="match status" value="1"/>
</dbReference>
<dbReference type="Proteomes" id="UP000078561">
    <property type="component" value="Unassembled WGS sequence"/>
</dbReference>
<comment type="similarity">
    <text evidence="1">Belongs to the universal ribosomal protein uL30 family.</text>
</comment>
<dbReference type="GO" id="GO:0006412">
    <property type="term" value="P:translation"/>
    <property type="evidence" value="ECO:0007669"/>
    <property type="project" value="InterPro"/>
</dbReference>
<dbReference type="OrthoDB" id="509901at2759"/>
<evidence type="ECO:0000256" key="1">
    <source>
        <dbReference type="ARBA" id="ARBA00007594"/>
    </source>
</evidence>
<dbReference type="InterPro" id="IPR016082">
    <property type="entry name" value="Ribosomal_uL30_ferredoxin-like"/>
</dbReference>
<evidence type="ECO:0000259" key="5">
    <source>
        <dbReference type="Pfam" id="PF00327"/>
    </source>
</evidence>
<keyword evidence="3" id="KW-0687">Ribonucleoprotein</keyword>
<evidence type="ECO:0000256" key="2">
    <source>
        <dbReference type="ARBA" id="ARBA00022980"/>
    </source>
</evidence>
<dbReference type="FunCoup" id="A0A168RGC7">
    <property type="interactions" value="446"/>
</dbReference>
<accession>A0A168RGC7</accession>
<dbReference type="OMA" id="FYKITQT"/>
<dbReference type="InParanoid" id="A0A168RGC7"/>
<evidence type="ECO:0000256" key="3">
    <source>
        <dbReference type="ARBA" id="ARBA00023274"/>
    </source>
</evidence>
<dbReference type="EMBL" id="LT554635">
    <property type="protein sequence ID" value="SAM06835.1"/>
    <property type="molecule type" value="Genomic_DNA"/>
</dbReference>
<dbReference type="InterPro" id="IPR036919">
    <property type="entry name" value="Ribo_uL30_ferredoxin-like_sf"/>
</dbReference>
<dbReference type="AlphaFoldDB" id="A0A168RGC7"/>
<dbReference type="CDD" id="cd01658">
    <property type="entry name" value="Ribosomal_L30"/>
    <property type="match status" value="1"/>
</dbReference>
<organism evidence="6">
    <name type="scientific">Absidia glauca</name>
    <name type="common">Pin mould</name>
    <dbReference type="NCBI Taxonomy" id="4829"/>
    <lineage>
        <taxon>Eukaryota</taxon>
        <taxon>Fungi</taxon>
        <taxon>Fungi incertae sedis</taxon>
        <taxon>Mucoromycota</taxon>
        <taxon>Mucoromycotina</taxon>
        <taxon>Mucoromycetes</taxon>
        <taxon>Mucorales</taxon>
        <taxon>Cunninghamellaceae</taxon>
        <taxon>Absidia</taxon>
    </lineage>
</organism>
<proteinExistence type="inferred from homology"/>
<name>A0A168RGC7_ABSGL</name>
<evidence type="ECO:0000313" key="7">
    <source>
        <dbReference type="Proteomes" id="UP000078561"/>
    </source>
</evidence>
<reference evidence="6" key="1">
    <citation type="submission" date="2016-04" db="EMBL/GenBank/DDBJ databases">
        <authorList>
            <person name="Evans L.H."/>
            <person name="Alamgir A."/>
            <person name="Owens N."/>
            <person name="Weber N.D."/>
            <person name="Virtaneva K."/>
            <person name="Barbian K."/>
            <person name="Babar A."/>
            <person name="Rosenke K."/>
        </authorList>
    </citation>
    <scope>NUCLEOTIDE SEQUENCE [LARGE SCALE GENOMIC DNA]</scope>
    <source>
        <strain evidence="6">CBS 101.48</strain>
    </source>
</reference>
<dbReference type="GO" id="GO:0015934">
    <property type="term" value="C:large ribosomal subunit"/>
    <property type="evidence" value="ECO:0007669"/>
    <property type="project" value="InterPro"/>
</dbReference>
<dbReference type="GO" id="GO:0003735">
    <property type="term" value="F:structural constituent of ribosome"/>
    <property type="evidence" value="ECO:0007669"/>
    <property type="project" value="InterPro"/>
</dbReference>
<dbReference type="STRING" id="4829.A0A168RGC7"/>
<evidence type="ECO:0000256" key="4">
    <source>
        <dbReference type="ARBA" id="ARBA00035281"/>
    </source>
</evidence>